<dbReference type="STRING" id="1257118.L8GUT7"/>
<evidence type="ECO:0000256" key="8">
    <source>
        <dbReference type="ARBA" id="ARBA00023242"/>
    </source>
</evidence>
<keyword evidence="6 9" id="KW-0238">DNA-binding</keyword>
<dbReference type="FunFam" id="3.40.1170.10:FF:000004">
    <property type="entry name" value="DNA mismatch repair protein"/>
    <property type="match status" value="1"/>
</dbReference>
<evidence type="ECO:0000259" key="12">
    <source>
        <dbReference type="PROSITE" id="PS00486"/>
    </source>
</evidence>
<dbReference type="SMART" id="SM00533">
    <property type="entry name" value="MUTSd"/>
    <property type="match status" value="1"/>
</dbReference>
<dbReference type="NCBIfam" id="NF003810">
    <property type="entry name" value="PRK05399.1"/>
    <property type="match status" value="1"/>
</dbReference>
<reference evidence="13 14" key="1">
    <citation type="journal article" date="2013" name="Genome Biol.">
        <title>Genome of Acanthamoeba castellanii highlights extensive lateral gene transfer and early evolution of tyrosine kinase signaling.</title>
        <authorList>
            <person name="Clarke M."/>
            <person name="Lohan A.J."/>
            <person name="Liu B."/>
            <person name="Lagkouvardos I."/>
            <person name="Roy S."/>
            <person name="Zafar N."/>
            <person name="Bertelli C."/>
            <person name="Schilde C."/>
            <person name="Kianianmomeni A."/>
            <person name="Burglin T.R."/>
            <person name="Frech C."/>
            <person name="Turcotte B."/>
            <person name="Kopec K.O."/>
            <person name="Synnott J.M."/>
            <person name="Choo C."/>
            <person name="Paponov I."/>
            <person name="Finkler A."/>
            <person name="Soon Heng Tan C."/>
            <person name="Hutchins A.P."/>
            <person name="Weinmeier T."/>
            <person name="Rattei T."/>
            <person name="Chu J.S."/>
            <person name="Gimenez G."/>
            <person name="Irimia M."/>
            <person name="Rigden D.J."/>
            <person name="Fitzpatrick D.A."/>
            <person name="Lorenzo-Morales J."/>
            <person name="Bateman A."/>
            <person name="Chiu C.H."/>
            <person name="Tang P."/>
            <person name="Hegemann P."/>
            <person name="Fromm H."/>
            <person name="Raoult D."/>
            <person name="Greub G."/>
            <person name="Miranda-Saavedra D."/>
            <person name="Chen N."/>
            <person name="Nash P."/>
            <person name="Ginger M.L."/>
            <person name="Horn M."/>
            <person name="Schaap P."/>
            <person name="Caler L."/>
            <person name="Loftus B."/>
        </authorList>
    </citation>
    <scope>NUCLEOTIDE SEQUENCE [LARGE SCALE GENOMIC DNA]</scope>
    <source>
        <strain evidence="13 14">Neff</strain>
    </source>
</reference>
<feature type="region of interest" description="Disordered" evidence="11">
    <location>
        <begin position="326"/>
        <end position="347"/>
    </location>
</feature>
<dbReference type="GO" id="GO:0005524">
    <property type="term" value="F:ATP binding"/>
    <property type="evidence" value="ECO:0007669"/>
    <property type="project" value="UniProtKB-UniRule"/>
</dbReference>
<evidence type="ECO:0000313" key="13">
    <source>
        <dbReference type="EMBL" id="ELR16949.1"/>
    </source>
</evidence>
<feature type="compositionally biased region" description="Basic residues" evidence="11">
    <location>
        <begin position="66"/>
        <end position="75"/>
    </location>
</feature>
<feature type="domain" description="DNA mismatch repair proteins mutS family" evidence="12">
    <location>
        <begin position="1081"/>
        <end position="1097"/>
    </location>
</feature>
<dbReference type="PANTHER" id="PTHR11361:SF122">
    <property type="entry name" value="DNA MISMATCH REPAIR PROTEIN MSH3"/>
    <property type="match status" value="1"/>
</dbReference>
<feature type="compositionally biased region" description="Low complexity" evidence="11">
    <location>
        <begin position="187"/>
        <end position="204"/>
    </location>
</feature>
<feature type="compositionally biased region" description="Low complexity" evidence="11">
    <location>
        <begin position="101"/>
        <end position="112"/>
    </location>
</feature>
<dbReference type="InterPro" id="IPR007696">
    <property type="entry name" value="DNA_mismatch_repair_MutS_core"/>
</dbReference>
<dbReference type="GO" id="GO:0030983">
    <property type="term" value="F:mismatched DNA binding"/>
    <property type="evidence" value="ECO:0007669"/>
    <property type="project" value="UniProtKB-UniRule"/>
</dbReference>
<dbReference type="OrthoDB" id="10252754at2759"/>
<feature type="compositionally biased region" description="Polar residues" evidence="11">
    <location>
        <begin position="28"/>
        <end position="37"/>
    </location>
</feature>
<organism evidence="13 14">
    <name type="scientific">Acanthamoeba castellanii (strain ATCC 30010 / Neff)</name>
    <dbReference type="NCBI Taxonomy" id="1257118"/>
    <lineage>
        <taxon>Eukaryota</taxon>
        <taxon>Amoebozoa</taxon>
        <taxon>Discosea</taxon>
        <taxon>Longamoebia</taxon>
        <taxon>Centramoebida</taxon>
        <taxon>Acanthamoebidae</taxon>
        <taxon>Acanthamoeba</taxon>
    </lineage>
</organism>
<keyword evidence="3 9" id="KW-0547">Nucleotide-binding</keyword>
<dbReference type="Gene3D" id="3.30.420.110">
    <property type="entry name" value="MutS, connector domain"/>
    <property type="match status" value="1"/>
</dbReference>
<evidence type="ECO:0000256" key="11">
    <source>
        <dbReference type="SAM" id="MobiDB-lite"/>
    </source>
</evidence>
<keyword evidence="5 9" id="KW-0067">ATP-binding</keyword>
<dbReference type="GO" id="GO:0140664">
    <property type="term" value="F:ATP-dependent DNA damage sensor activity"/>
    <property type="evidence" value="ECO:0007669"/>
    <property type="project" value="InterPro"/>
</dbReference>
<dbReference type="InterPro" id="IPR017261">
    <property type="entry name" value="DNA_mismatch_repair_MutS/MSH"/>
</dbReference>
<accession>L8GUT7</accession>
<dbReference type="SMART" id="SM00534">
    <property type="entry name" value="MUTSac"/>
    <property type="match status" value="1"/>
</dbReference>
<dbReference type="SUPFAM" id="SSF53150">
    <property type="entry name" value="DNA repair protein MutS, domain II"/>
    <property type="match status" value="1"/>
</dbReference>
<dbReference type="Gene3D" id="3.40.50.300">
    <property type="entry name" value="P-loop containing nucleotide triphosphate hydrolases"/>
    <property type="match status" value="1"/>
</dbReference>
<evidence type="ECO:0000256" key="1">
    <source>
        <dbReference type="ARBA" id="ARBA00004123"/>
    </source>
</evidence>
<keyword evidence="14" id="KW-1185">Reference proteome</keyword>
<keyword evidence="8" id="KW-0539">Nucleus</keyword>
<sequence length="1281" mass="140848">MSQEAKKPAQRRLKLPQGYEPPNKRRQSLLTAFVTSSPKREQDAAAAADDETGSSQSAVLATPPRPPRRSPRSQKAKAVPAASPAVSTRKRTAAAAKKKTTTSSKKAATTARGGKRKKMEEEDDEEEEVEEVEDDDDDDDDDAEDDFVPDEDEEEPPEEADEDGGDEGDGDEDEPKAGKGKKKRTANNKASAAKTKKAPAVATRAAKRRKIAVASDGDETGGGGEMDIEEEAKKKSKSTTPAAKTKTQAKKAASSSATSGKKRARDEDEDDEAEMEVEAEDDDEEEANDGADLMSIAGGAEKLASGELVFASDPKFVKKLNAVGSALQTSPTKSPSKSRAAAAAGKSGGVKYTPLEQQFVAVKEKNPDVLLIVECGYRCRFFGEDAEIASKVLHIACFQAHNFMNASIPTNRLHIHTKHQGYKVGLVKQTETAAIKAAGATKSGPFARELSAIYTKATYIPEDVETIATVGGTASSPNYLMCLYEQLNEDNTDSVHFSILAIQLSTGDIVYDDFDDDFAREALETRILHLQPAELILQQTLTPQTTRLLNRLCPSEATLGINKTLVENLEDYLWDYDSAIGTAMEFYAVSPSKRPSLHGVKFGSGEALPNGVVICLSMMIGRLEKCQLEDVLRLTSNFRHFTRASTMSVSGITATNLEFFNNQDNGHYKGSLYWLMNHTQTAFGARLLRKWLQQPLLEKKFIDERLDAVAELMETSAPAIKLMLDVVKALPDLERGLVQCHYKRCSPQAFLSLLQSFKKVSKCAPPRAALEQQVKSTLLRSLLHYPDMCDDVDYFLNAMSTKAAQTGKKRKLFVDSDQFPEVAKYHSEIENVKKKLHDHLAEVRDELNMPSLDYVTRSNAKYLIELTLAKAKSIPKDWVLVNGTTKLGRYQTPKIVGLMQKMALNKEKLTIAAEQAWDAFLGEFKAKYDVFHEVMRKLGALDCLDSLAALAKGRPGYVRPIICDDEHRKLEIVDGRHPVVEALMTDPFVPNAISMRSDAQRCMVLTGPNMGGKTSYIKQVALIVAMAQIGSFVPAESACLSPVDAIHTRMGASDNLERGQSTFYVELQETSSILQKATDRSLVILDELGRGTSTHDGVAIAYATLDHTIRSIRCFTIFVTHYPLLAQLEEVYPSVVGNYHMAFMEHEKERKEDDPSTTITFLYKLTEGAAKKSYGLNLPSEVIAVASKKSHELEESVKQKAERRNNTAVQKLKDLYRALSALKATEDGGGDGQQQQQQEPGHEEGMKEEVDEATIINNSNSWHTKMAQISSLLGLCKSQAT</sequence>
<dbReference type="GO" id="GO:0006312">
    <property type="term" value="P:mitotic recombination"/>
    <property type="evidence" value="ECO:0007669"/>
    <property type="project" value="TreeGrafter"/>
</dbReference>
<dbReference type="Proteomes" id="UP000011083">
    <property type="component" value="Unassembled WGS sequence"/>
</dbReference>
<dbReference type="InterPro" id="IPR016151">
    <property type="entry name" value="DNA_mismatch_repair_MutS_N"/>
</dbReference>
<dbReference type="FunFam" id="1.10.1420.10:FF:000004">
    <property type="entry name" value="DNA mismatch repair protein Msh3"/>
    <property type="match status" value="1"/>
</dbReference>
<dbReference type="RefSeq" id="XP_004338962.1">
    <property type="nucleotide sequence ID" value="XM_004338914.1"/>
</dbReference>
<evidence type="ECO:0000256" key="6">
    <source>
        <dbReference type="ARBA" id="ARBA00023125"/>
    </source>
</evidence>
<dbReference type="GO" id="GO:0005634">
    <property type="term" value="C:nucleus"/>
    <property type="evidence" value="ECO:0007669"/>
    <property type="project" value="UniProtKB-SubCell"/>
</dbReference>
<proteinExistence type="inferred from homology"/>
<evidence type="ECO:0000313" key="14">
    <source>
        <dbReference type="Proteomes" id="UP000011083"/>
    </source>
</evidence>
<feature type="region of interest" description="Disordered" evidence="11">
    <location>
        <begin position="1225"/>
        <end position="1248"/>
    </location>
</feature>
<protein>
    <recommendedName>
        <fullName evidence="9">DNA mismatch repair protein</fullName>
    </recommendedName>
</protein>
<feature type="compositionally biased region" description="Low complexity" evidence="11">
    <location>
        <begin position="76"/>
        <end position="87"/>
    </location>
</feature>
<feature type="compositionally biased region" description="Basic residues" evidence="11">
    <location>
        <begin position="88"/>
        <end position="100"/>
    </location>
</feature>
<dbReference type="InterPro" id="IPR007861">
    <property type="entry name" value="DNA_mismatch_repair_MutS_clamp"/>
</dbReference>
<dbReference type="Gene3D" id="3.40.1170.10">
    <property type="entry name" value="DNA repair protein MutS, domain I"/>
    <property type="match status" value="1"/>
</dbReference>
<dbReference type="SUPFAM" id="SSF55271">
    <property type="entry name" value="DNA repair protein MutS, domain I"/>
    <property type="match status" value="1"/>
</dbReference>
<evidence type="ECO:0000256" key="5">
    <source>
        <dbReference type="ARBA" id="ARBA00022840"/>
    </source>
</evidence>
<dbReference type="Gene3D" id="1.10.1420.10">
    <property type="match status" value="2"/>
</dbReference>
<dbReference type="InterPro" id="IPR027417">
    <property type="entry name" value="P-loop_NTPase"/>
</dbReference>
<dbReference type="PANTHER" id="PTHR11361">
    <property type="entry name" value="DNA MISMATCH REPAIR PROTEIN MUTS FAMILY MEMBER"/>
    <property type="match status" value="1"/>
</dbReference>
<evidence type="ECO:0000256" key="4">
    <source>
        <dbReference type="ARBA" id="ARBA00022763"/>
    </source>
</evidence>
<gene>
    <name evidence="13" type="ORF">ACA1_128040</name>
</gene>
<dbReference type="Pfam" id="PF01624">
    <property type="entry name" value="MutS_I"/>
    <property type="match status" value="1"/>
</dbReference>
<dbReference type="GeneID" id="14917682"/>
<comment type="similarity">
    <text evidence="2">Belongs to the DNA mismatch repair MutS family. MSH3 subfamily.</text>
</comment>
<dbReference type="PROSITE" id="PS00486">
    <property type="entry name" value="DNA_MISMATCH_REPAIR_2"/>
    <property type="match status" value="1"/>
</dbReference>
<dbReference type="OMA" id="INMHAAR"/>
<dbReference type="KEGG" id="acan:ACA1_128040"/>
<evidence type="ECO:0000256" key="10">
    <source>
        <dbReference type="RuleBase" id="RU003756"/>
    </source>
</evidence>
<dbReference type="PIRSF" id="PIRSF037677">
    <property type="entry name" value="DNA_mis_repair_Msh6"/>
    <property type="match status" value="1"/>
</dbReference>
<comment type="subcellular location">
    <subcellularLocation>
        <location evidence="1">Nucleus</location>
    </subcellularLocation>
</comment>
<dbReference type="SUPFAM" id="SSF52540">
    <property type="entry name" value="P-loop containing nucleoside triphosphate hydrolases"/>
    <property type="match status" value="1"/>
</dbReference>
<evidence type="ECO:0000256" key="7">
    <source>
        <dbReference type="ARBA" id="ARBA00023204"/>
    </source>
</evidence>
<dbReference type="InterPro" id="IPR045076">
    <property type="entry name" value="MutS"/>
</dbReference>
<comment type="function">
    <text evidence="9 10">Component of the post-replicative DNA mismatch repair system (MMR).</text>
</comment>
<dbReference type="InterPro" id="IPR036678">
    <property type="entry name" value="MutS_con_dom_sf"/>
</dbReference>
<dbReference type="Pfam" id="PF05188">
    <property type="entry name" value="MutS_II"/>
    <property type="match status" value="1"/>
</dbReference>
<dbReference type="EMBL" id="KB007979">
    <property type="protein sequence ID" value="ELR16949.1"/>
    <property type="molecule type" value="Genomic_DNA"/>
</dbReference>
<dbReference type="VEuPathDB" id="AmoebaDB:ACA1_128040"/>
<dbReference type="Pfam" id="PF00488">
    <property type="entry name" value="MutS_V"/>
    <property type="match status" value="1"/>
</dbReference>
<dbReference type="InterPro" id="IPR007695">
    <property type="entry name" value="DNA_mismatch_repair_MutS-lik_N"/>
</dbReference>
<evidence type="ECO:0000256" key="2">
    <source>
        <dbReference type="ARBA" id="ARBA00007094"/>
    </source>
</evidence>
<keyword evidence="7 9" id="KW-0234">DNA repair</keyword>
<dbReference type="InterPro" id="IPR036187">
    <property type="entry name" value="DNA_mismatch_repair_MutS_sf"/>
</dbReference>
<dbReference type="Pfam" id="PF05190">
    <property type="entry name" value="MutS_IV"/>
    <property type="match status" value="1"/>
</dbReference>
<dbReference type="GO" id="GO:0006298">
    <property type="term" value="P:mismatch repair"/>
    <property type="evidence" value="ECO:0007669"/>
    <property type="project" value="InterPro"/>
</dbReference>
<feature type="compositionally biased region" description="Acidic residues" evidence="11">
    <location>
        <begin position="267"/>
        <end position="288"/>
    </location>
</feature>
<evidence type="ECO:0000256" key="9">
    <source>
        <dbReference type="PIRNR" id="PIRNR037677"/>
    </source>
</evidence>
<keyword evidence="4 9" id="KW-0227">DNA damage</keyword>
<evidence type="ECO:0000256" key="3">
    <source>
        <dbReference type="ARBA" id="ARBA00022741"/>
    </source>
</evidence>
<dbReference type="InterPro" id="IPR007860">
    <property type="entry name" value="DNA_mmatch_repair_MutS_con_dom"/>
</dbReference>
<dbReference type="Pfam" id="PF05192">
    <property type="entry name" value="MutS_III"/>
    <property type="match status" value="1"/>
</dbReference>
<feature type="compositionally biased region" description="Low complexity" evidence="11">
    <location>
        <begin position="238"/>
        <end position="259"/>
    </location>
</feature>
<feature type="region of interest" description="Disordered" evidence="11">
    <location>
        <begin position="1"/>
        <end position="288"/>
    </location>
</feature>
<dbReference type="SUPFAM" id="SSF48334">
    <property type="entry name" value="DNA repair protein MutS, domain III"/>
    <property type="match status" value="1"/>
</dbReference>
<dbReference type="InterPro" id="IPR000432">
    <property type="entry name" value="DNA_mismatch_repair_MutS_C"/>
</dbReference>
<feature type="compositionally biased region" description="Acidic residues" evidence="11">
    <location>
        <begin position="121"/>
        <end position="174"/>
    </location>
</feature>
<feature type="compositionally biased region" description="Low complexity" evidence="11">
    <location>
        <begin position="329"/>
        <end position="345"/>
    </location>
</feature>
<name>L8GUT7_ACACF</name>